<dbReference type="Pfam" id="PF00775">
    <property type="entry name" value="Dioxygenase_C"/>
    <property type="match status" value="1"/>
</dbReference>
<dbReference type="PANTHER" id="PTHR34315">
    <property type="match status" value="1"/>
</dbReference>
<proteinExistence type="predicted"/>
<dbReference type="GO" id="GO:0008199">
    <property type="term" value="F:ferric iron binding"/>
    <property type="evidence" value="ECO:0007669"/>
    <property type="project" value="InterPro"/>
</dbReference>
<keyword evidence="4" id="KW-1185">Reference proteome</keyword>
<dbReference type="PROSITE" id="PS51257">
    <property type="entry name" value="PROKAR_LIPOPROTEIN"/>
    <property type="match status" value="1"/>
</dbReference>
<evidence type="ECO:0000256" key="1">
    <source>
        <dbReference type="SAM" id="MobiDB-lite"/>
    </source>
</evidence>
<evidence type="ECO:0000313" key="3">
    <source>
        <dbReference type="EMBL" id="SEP99070.1"/>
    </source>
</evidence>
<name>A0A1H9CCV7_9GAMM</name>
<evidence type="ECO:0000259" key="2">
    <source>
        <dbReference type="Pfam" id="PF00775"/>
    </source>
</evidence>
<dbReference type="InterPro" id="IPR000627">
    <property type="entry name" value="Intradiol_dOase_C"/>
</dbReference>
<dbReference type="InterPro" id="IPR015889">
    <property type="entry name" value="Intradiol_dOase_core"/>
</dbReference>
<dbReference type="PANTHER" id="PTHR34315:SF1">
    <property type="entry name" value="INTRADIOL RING-CLEAVAGE DIOXYGENASES DOMAIN-CONTAINING PROTEIN-RELATED"/>
    <property type="match status" value="1"/>
</dbReference>
<sequence>MNSAPKPDALLDRRSALGLMGGSLYALLMAACSGGSDSTDSSTSGSTSSTDSSSGSSASCSEVPEETGGPYPADGSQSGVTNVLANANVVRRDIRGNIGGGSVQAGLPLSLTITLENLSASCAALRNAAVYIWHCNADGEYSVYNTSGNGNHSADTFLRGVQISDSSGQVTFTTIYPGRYTGRATHIHVEVYSDSSFSTLLKTTQFAFTDSVNEAVYAADGDYAESQATSETKNARDSVFSDGYEQELLTLSGNATSGYTASITIGVVA</sequence>
<feature type="compositionally biased region" description="Low complexity" evidence="1">
    <location>
        <begin position="33"/>
        <end position="61"/>
    </location>
</feature>
<feature type="domain" description="Intradiol ring-cleavage dioxygenases" evidence="2">
    <location>
        <begin position="122"/>
        <end position="184"/>
    </location>
</feature>
<organism evidence="3 4">
    <name type="scientific">Solimonas aquatica</name>
    <dbReference type="NCBI Taxonomy" id="489703"/>
    <lineage>
        <taxon>Bacteria</taxon>
        <taxon>Pseudomonadati</taxon>
        <taxon>Pseudomonadota</taxon>
        <taxon>Gammaproteobacteria</taxon>
        <taxon>Nevskiales</taxon>
        <taxon>Nevskiaceae</taxon>
        <taxon>Solimonas</taxon>
    </lineage>
</organism>
<dbReference type="SUPFAM" id="SSF49482">
    <property type="entry name" value="Aromatic compound dioxygenase"/>
    <property type="match status" value="1"/>
</dbReference>
<dbReference type="Gene3D" id="2.60.130.10">
    <property type="entry name" value="Aromatic compound dioxygenase"/>
    <property type="match status" value="1"/>
</dbReference>
<keyword evidence="3" id="KW-0560">Oxidoreductase</keyword>
<gene>
    <name evidence="3" type="ORF">SAMN04488038_1038</name>
</gene>
<dbReference type="AlphaFoldDB" id="A0A1H9CCV7"/>
<accession>A0A1H9CCV7</accession>
<dbReference type="EMBL" id="FOFS01000003">
    <property type="protein sequence ID" value="SEP99070.1"/>
    <property type="molecule type" value="Genomic_DNA"/>
</dbReference>
<keyword evidence="3" id="KW-0223">Dioxygenase</keyword>
<reference evidence="3 4" key="1">
    <citation type="submission" date="2016-10" db="EMBL/GenBank/DDBJ databases">
        <authorList>
            <person name="de Groot N.N."/>
        </authorList>
    </citation>
    <scope>NUCLEOTIDE SEQUENCE [LARGE SCALE GENOMIC DNA]</scope>
    <source>
        <strain evidence="3 4">DSM 25927</strain>
    </source>
</reference>
<feature type="region of interest" description="Disordered" evidence="1">
    <location>
        <begin position="33"/>
        <end position="79"/>
    </location>
</feature>
<dbReference type="GO" id="GO:0016702">
    <property type="term" value="F:oxidoreductase activity, acting on single donors with incorporation of molecular oxygen, incorporation of two atoms of oxygen"/>
    <property type="evidence" value="ECO:0007669"/>
    <property type="project" value="InterPro"/>
</dbReference>
<dbReference type="STRING" id="489703.SAMN04488038_1038"/>
<dbReference type="RefSeq" id="WP_143068836.1">
    <property type="nucleotide sequence ID" value="NZ_FOFS01000003.1"/>
</dbReference>
<dbReference type="OrthoDB" id="9805815at2"/>
<evidence type="ECO:0000313" key="4">
    <source>
        <dbReference type="Proteomes" id="UP000199233"/>
    </source>
</evidence>
<dbReference type="Proteomes" id="UP000199233">
    <property type="component" value="Unassembled WGS sequence"/>
</dbReference>
<protein>
    <submittedName>
        <fullName evidence="3">Protocatechuate 3,4-dioxygenase beta subunit</fullName>
    </submittedName>
</protein>